<gene>
    <name evidence="2" type="ORF">Loak_1713</name>
</gene>
<dbReference type="Proteomes" id="UP000054858">
    <property type="component" value="Unassembled WGS sequence"/>
</dbReference>
<evidence type="ECO:0000259" key="1">
    <source>
        <dbReference type="Pfam" id="PF07992"/>
    </source>
</evidence>
<dbReference type="AlphaFoldDB" id="A0A0W0X0E6"/>
<dbReference type="EC" id="5.3.1.29" evidence="2"/>
<organism evidence="2 3">
    <name type="scientific">Legionella oakridgensis</name>
    <dbReference type="NCBI Taxonomy" id="29423"/>
    <lineage>
        <taxon>Bacteria</taxon>
        <taxon>Pseudomonadati</taxon>
        <taxon>Pseudomonadota</taxon>
        <taxon>Gammaproteobacteria</taxon>
        <taxon>Legionellales</taxon>
        <taxon>Legionellaceae</taxon>
        <taxon>Legionella</taxon>
    </lineage>
</organism>
<sequence length="524" mass="58881">MPNMYDEADSPADVAIVGLGPGGLAAAYKAAQKGLRVVAFTDRKDYIRGQRLVVSEETEKFLREIRNPADPLDQVFWDNYAKEGTLKTKDIEMYIYRKLETMENVTIVQATKGTEHAISAIKAGDGADYVELGTGEKYHFRHLLGADGARHGVADMVRDGLGKEISYADSKEQERHPYHAVVQLKLKEGAAVDEALKQVRGTKVAKLGWMETFMPKCYVFPNKDLTEFYFAGEVPQSIFRASEEDRPELLKQWAGAAIKEKYGVNIDDLEYRVTGNRAEDALQATVFEMRMRQSQHSLIDVQAGKFARIGDARRTPNYNLGHGMNDAIAGGLAFVECIGKPPHADEFDSAQFNRTMQSMDAQVERRMAYLQNNQASQRQKAQDELMIKINQVSTDVNETMRILEVELAKGDDRAAAIQHALDLCRGARLNLEVLRETVREDTNISSLLECMESTKLILTETHEAVQALHIDITPHIEESSSNLLVRFFNWLASLFSDKAVQANPMTIEQHVKSLEDMQSVTQRM</sequence>
<dbReference type="PATRIC" id="fig|29423.5.peg.1793"/>
<dbReference type="Pfam" id="PF07992">
    <property type="entry name" value="Pyr_redox_2"/>
    <property type="match status" value="1"/>
</dbReference>
<dbReference type="InterPro" id="IPR036188">
    <property type="entry name" value="FAD/NAD-bd_sf"/>
</dbReference>
<protein>
    <submittedName>
        <fullName evidence="2">Putative thiazole biosynthetic enzyme</fullName>
        <ecNumber evidence="2">5.3.1.29</ecNumber>
    </submittedName>
</protein>
<dbReference type="PRINTS" id="PR00420">
    <property type="entry name" value="RNGMNOXGNASE"/>
</dbReference>
<evidence type="ECO:0000313" key="2">
    <source>
        <dbReference type="EMBL" id="KTD38037.1"/>
    </source>
</evidence>
<dbReference type="GO" id="GO:0043917">
    <property type="term" value="F:ribose 1,5-bisphosphate isomerase activity"/>
    <property type="evidence" value="ECO:0007669"/>
    <property type="project" value="UniProtKB-EC"/>
</dbReference>
<dbReference type="SUPFAM" id="SSF51905">
    <property type="entry name" value="FAD/NAD(P)-binding domain"/>
    <property type="match status" value="1"/>
</dbReference>
<name>A0A0W0X0E6_9GAMM</name>
<dbReference type="EMBL" id="LNYP01000029">
    <property type="protein sequence ID" value="KTD38037.1"/>
    <property type="molecule type" value="Genomic_DNA"/>
</dbReference>
<reference evidence="2 3" key="1">
    <citation type="submission" date="2015-11" db="EMBL/GenBank/DDBJ databases">
        <title>Genomic analysis of 38 Legionella species identifies large and diverse effector repertoires.</title>
        <authorList>
            <person name="Burstein D."/>
            <person name="Amaro F."/>
            <person name="Zusman T."/>
            <person name="Lifshitz Z."/>
            <person name="Cohen O."/>
            <person name="Gilbert J.A."/>
            <person name="Pupko T."/>
            <person name="Shuman H.A."/>
            <person name="Segal G."/>
        </authorList>
    </citation>
    <scope>NUCLEOTIDE SEQUENCE [LARGE SCALE GENOMIC DNA]</scope>
    <source>
        <strain evidence="2 3">Oak Ridge-10</strain>
    </source>
</reference>
<dbReference type="Gene3D" id="3.50.50.60">
    <property type="entry name" value="FAD/NAD(P)-binding domain"/>
    <property type="match status" value="1"/>
</dbReference>
<dbReference type="GO" id="GO:0016491">
    <property type="term" value="F:oxidoreductase activity"/>
    <property type="evidence" value="ECO:0007669"/>
    <property type="project" value="InterPro"/>
</dbReference>
<proteinExistence type="predicted"/>
<dbReference type="InterPro" id="IPR023753">
    <property type="entry name" value="FAD/NAD-binding_dom"/>
</dbReference>
<keyword evidence="2" id="KW-0413">Isomerase</keyword>
<accession>A0A0W0X0E6</accession>
<feature type="domain" description="FAD/NAD(P)-binding" evidence="1">
    <location>
        <begin position="13"/>
        <end position="156"/>
    </location>
</feature>
<comment type="caution">
    <text evidence="2">The sequence shown here is derived from an EMBL/GenBank/DDBJ whole genome shotgun (WGS) entry which is preliminary data.</text>
</comment>
<evidence type="ECO:0000313" key="3">
    <source>
        <dbReference type="Proteomes" id="UP000054858"/>
    </source>
</evidence>